<evidence type="ECO:0000256" key="1">
    <source>
        <dbReference type="SAM" id="MobiDB-lite"/>
    </source>
</evidence>
<keyword evidence="3" id="KW-1185">Reference proteome</keyword>
<sequence length="124" mass="13389">MQEMLSMGIGNKPFLDIKPSEAAIHDRAINYIMKGRGARTRASIAVSLFDHANPFKRSPTTLSAGSPSSCSGIAPLNLHMYLDQTLLPTVLPTNLPLRAGVCTEEDEMENETSSQPSMSKSIPS</sequence>
<dbReference type="PANTHER" id="PTHR45845:SF4">
    <property type="entry name" value="PLECKSTRIN HOMOLOGY DOMAIN CONTAINING, FAMILY G (WITH RHOGEF DOMAIN) MEMBER 4"/>
    <property type="match status" value="1"/>
</dbReference>
<gene>
    <name evidence="2" type="primary">PLEKHG4</name>
    <name evidence="2" type="ORF">L345_04663</name>
</gene>
<evidence type="ECO:0000313" key="3">
    <source>
        <dbReference type="Proteomes" id="UP000018936"/>
    </source>
</evidence>
<dbReference type="PANTHER" id="PTHR45845">
    <property type="entry name" value="RHO GUANINE NUCLEOTIDE EXCHANGE FACTOR-RELATED"/>
    <property type="match status" value="1"/>
</dbReference>
<dbReference type="Proteomes" id="UP000018936">
    <property type="component" value="Unassembled WGS sequence"/>
</dbReference>
<feature type="compositionally biased region" description="Low complexity" evidence="1">
    <location>
        <begin position="113"/>
        <end position="124"/>
    </location>
</feature>
<proteinExistence type="predicted"/>
<feature type="region of interest" description="Disordered" evidence="1">
    <location>
        <begin position="102"/>
        <end position="124"/>
    </location>
</feature>
<comment type="caution">
    <text evidence="2">The sequence shown here is derived from an EMBL/GenBank/DDBJ whole genome shotgun (WGS) entry which is preliminary data.</text>
</comment>
<organism evidence="2 3">
    <name type="scientific">Ophiophagus hannah</name>
    <name type="common">King cobra</name>
    <name type="synonym">Naja hannah</name>
    <dbReference type="NCBI Taxonomy" id="8665"/>
    <lineage>
        <taxon>Eukaryota</taxon>
        <taxon>Metazoa</taxon>
        <taxon>Chordata</taxon>
        <taxon>Craniata</taxon>
        <taxon>Vertebrata</taxon>
        <taxon>Euteleostomi</taxon>
        <taxon>Lepidosauria</taxon>
        <taxon>Squamata</taxon>
        <taxon>Bifurcata</taxon>
        <taxon>Unidentata</taxon>
        <taxon>Episquamata</taxon>
        <taxon>Toxicofera</taxon>
        <taxon>Serpentes</taxon>
        <taxon>Colubroidea</taxon>
        <taxon>Elapidae</taxon>
        <taxon>Elapinae</taxon>
        <taxon>Ophiophagus</taxon>
    </lineage>
</organism>
<dbReference type="OrthoDB" id="6152532at2759"/>
<name>V8P6A6_OPHHA</name>
<reference evidence="2 3" key="1">
    <citation type="journal article" date="2013" name="Proc. Natl. Acad. Sci. U.S.A.">
        <title>The king cobra genome reveals dynamic gene evolution and adaptation in the snake venom system.</title>
        <authorList>
            <person name="Vonk F.J."/>
            <person name="Casewell N.R."/>
            <person name="Henkel C.V."/>
            <person name="Heimberg A.M."/>
            <person name="Jansen H.J."/>
            <person name="McCleary R.J."/>
            <person name="Kerkkamp H.M."/>
            <person name="Vos R.A."/>
            <person name="Guerreiro I."/>
            <person name="Calvete J.J."/>
            <person name="Wuster W."/>
            <person name="Woods A.E."/>
            <person name="Logan J.M."/>
            <person name="Harrison R.A."/>
            <person name="Castoe T.A."/>
            <person name="de Koning A.P."/>
            <person name="Pollock D.D."/>
            <person name="Yandell M."/>
            <person name="Calderon D."/>
            <person name="Renjifo C."/>
            <person name="Currier R.B."/>
            <person name="Salgado D."/>
            <person name="Pla D."/>
            <person name="Sanz L."/>
            <person name="Hyder A.S."/>
            <person name="Ribeiro J.M."/>
            <person name="Arntzen J.W."/>
            <person name="van den Thillart G.E."/>
            <person name="Boetzer M."/>
            <person name="Pirovano W."/>
            <person name="Dirks R.P."/>
            <person name="Spaink H.P."/>
            <person name="Duboule D."/>
            <person name="McGlinn E."/>
            <person name="Kini R.M."/>
            <person name="Richardson M.K."/>
        </authorList>
    </citation>
    <scope>NUCLEOTIDE SEQUENCE</scope>
    <source>
        <tissue evidence="2">Blood</tissue>
    </source>
</reference>
<dbReference type="AlphaFoldDB" id="V8P6A6"/>
<dbReference type="EMBL" id="AZIM01000744">
    <property type="protein sequence ID" value="ETE69533.1"/>
    <property type="molecule type" value="Genomic_DNA"/>
</dbReference>
<accession>V8P6A6</accession>
<protein>
    <submittedName>
        <fullName evidence="2">Puratrophin-1</fullName>
    </submittedName>
</protein>
<evidence type="ECO:0000313" key="2">
    <source>
        <dbReference type="EMBL" id="ETE69533.1"/>
    </source>
</evidence>
<dbReference type="InterPro" id="IPR052231">
    <property type="entry name" value="Rho_GEF_signaling-related"/>
</dbReference>